<evidence type="ECO:0000313" key="4">
    <source>
        <dbReference type="Proteomes" id="UP000008912"/>
    </source>
</evidence>
<dbReference type="SUPFAM" id="SSF49562">
    <property type="entry name" value="C2 domain (Calcium/lipid-binding domain, CaLB)"/>
    <property type="match status" value="1"/>
</dbReference>
<feature type="compositionally biased region" description="Pro residues" evidence="1">
    <location>
        <begin position="323"/>
        <end position="332"/>
    </location>
</feature>
<gene>
    <name evidence="3" type="primary">HECW1</name>
</gene>
<dbReference type="Proteomes" id="UP000008912">
    <property type="component" value="Unassembled WGS sequence"/>
</dbReference>
<name>A0A7N5JEB6_AILME</name>
<dbReference type="Ensembl" id="ENSAMET00000035078.1">
    <property type="protein sequence ID" value="ENSAMEP00000024184.1"/>
    <property type="gene ID" value="ENSAMEG00000009403.2"/>
</dbReference>
<dbReference type="FunFam" id="2.60.40.2840:FF:000001">
    <property type="entry name" value="E3 ubiquitin-protein ligase HECW2 isoform X1"/>
    <property type="match status" value="1"/>
</dbReference>
<evidence type="ECO:0000256" key="1">
    <source>
        <dbReference type="SAM" id="MobiDB-lite"/>
    </source>
</evidence>
<feature type="region of interest" description="Disordered" evidence="1">
    <location>
        <begin position="304"/>
        <end position="332"/>
    </location>
</feature>
<reference evidence="3" key="3">
    <citation type="submission" date="2025-09" db="UniProtKB">
        <authorList>
            <consortium name="Ensembl"/>
        </authorList>
    </citation>
    <scope>IDENTIFICATION</scope>
</reference>
<feature type="domain" description="E3 ubiquitin-protein ligase HECW1/2 N-terminal" evidence="2">
    <location>
        <begin position="97"/>
        <end position="215"/>
    </location>
</feature>
<dbReference type="Pfam" id="PF16562">
    <property type="entry name" value="HECW_N"/>
    <property type="match status" value="1"/>
</dbReference>
<sequence>MPYLRRPDFKDPGSVVVQGVSKQVARSAFLISGLAPAVAITNLYQNRFLGLAAMASPSRNSQNRRRCKEPLRHSYNPGQFHSMAIRNGPHGAVTIPRSTSDTDLVTSDSRSTLMVSSSYYSIGHSQDLVIHWDIKEEVDAGDWIGMYLIDEVLSENFLDYKNRGVNGSHRGQIIWKIDASSYFVEPETKICFKYYHGVSGALRATTPSVTVKNSAAPIFKSIGSDETVQGQGSRRLISFSLSDFQAMGLKKGMFFNPDPYLKISIQPGKHSIFPALPHHGQERRSKIIGNTVNPIWQAEVSTVGPEKKPKWATGTTDREPAHMPCPPFLEPQ</sequence>
<accession>A0A7N5JEB6</accession>
<evidence type="ECO:0000259" key="2">
    <source>
        <dbReference type="Pfam" id="PF16562"/>
    </source>
</evidence>
<keyword evidence="4" id="KW-1185">Reference proteome</keyword>
<evidence type="ECO:0000313" key="3">
    <source>
        <dbReference type="Ensembl" id="ENSAMEP00000024184.1"/>
    </source>
</evidence>
<dbReference type="AlphaFoldDB" id="A0A7N5JEB6"/>
<reference evidence="3 4" key="1">
    <citation type="journal article" date="2010" name="Nature">
        <title>The sequence and de novo assembly of the giant panda genome.</title>
        <authorList>
            <person name="Li R."/>
            <person name="Fan W."/>
            <person name="Tian G."/>
            <person name="Zhu H."/>
            <person name="He L."/>
            <person name="Cai J."/>
            <person name="Huang Q."/>
            <person name="Cai Q."/>
            <person name="Li B."/>
            <person name="Bai Y."/>
            <person name="Zhang Z."/>
            <person name="Zhang Y."/>
            <person name="Wang W."/>
            <person name="Li J."/>
            <person name="Wei F."/>
            <person name="Li H."/>
            <person name="Jian M."/>
            <person name="Li J."/>
            <person name="Zhang Z."/>
            <person name="Nielsen R."/>
            <person name="Li D."/>
            <person name="Gu W."/>
            <person name="Yang Z."/>
            <person name="Xuan Z."/>
            <person name="Ryder O.A."/>
            <person name="Leung F.C."/>
            <person name="Zhou Y."/>
            <person name="Cao J."/>
            <person name="Sun X."/>
            <person name="Fu Y."/>
            <person name="Fang X."/>
            <person name="Guo X."/>
            <person name="Wang B."/>
            <person name="Hou R."/>
            <person name="Shen F."/>
            <person name="Mu B."/>
            <person name="Ni P."/>
            <person name="Lin R."/>
            <person name="Qian W."/>
            <person name="Wang G."/>
            <person name="Yu C."/>
            <person name="Nie W."/>
            <person name="Wang J."/>
            <person name="Wu Z."/>
            <person name="Liang H."/>
            <person name="Min J."/>
            <person name="Wu Q."/>
            <person name="Cheng S."/>
            <person name="Ruan J."/>
            <person name="Wang M."/>
            <person name="Shi Z."/>
            <person name="Wen M."/>
            <person name="Liu B."/>
            <person name="Ren X."/>
            <person name="Zheng H."/>
            <person name="Dong D."/>
            <person name="Cook K."/>
            <person name="Shan G."/>
            <person name="Zhang H."/>
            <person name="Kosiol C."/>
            <person name="Xie X."/>
            <person name="Lu Z."/>
            <person name="Zheng H."/>
            <person name="Li Y."/>
            <person name="Steiner C.C."/>
            <person name="Lam T.T."/>
            <person name="Lin S."/>
            <person name="Zhang Q."/>
            <person name="Li G."/>
            <person name="Tian J."/>
            <person name="Gong T."/>
            <person name="Liu H."/>
            <person name="Zhang D."/>
            <person name="Fang L."/>
            <person name="Ye C."/>
            <person name="Zhang J."/>
            <person name="Hu W."/>
            <person name="Xu A."/>
            <person name="Ren Y."/>
            <person name="Zhang G."/>
            <person name="Bruford M.W."/>
            <person name="Li Q."/>
            <person name="Ma L."/>
            <person name="Guo Y."/>
            <person name="An N."/>
            <person name="Hu Y."/>
            <person name="Zheng Y."/>
            <person name="Shi Y."/>
            <person name="Li Z."/>
            <person name="Liu Q."/>
            <person name="Chen Y."/>
            <person name="Zhao J."/>
            <person name="Qu N."/>
            <person name="Zhao S."/>
            <person name="Tian F."/>
            <person name="Wang X."/>
            <person name="Wang H."/>
            <person name="Xu L."/>
            <person name="Liu X."/>
            <person name="Vinar T."/>
            <person name="Wang Y."/>
            <person name="Lam T.W."/>
            <person name="Yiu S.M."/>
            <person name="Liu S."/>
            <person name="Zhang H."/>
            <person name="Li D."/>
            <person name="Huang Y."/>
            <person name="Wang X."/>
            <person name="Yang G."/>
            <person name="Jiang Z."/>
            <person name="Wang J."/>
            <person name="Qin N."/>
            <person name="Li L."/>
            <person name="Li J."/>
            <person name="Bolund L."/>
            <person name="Kristiansen K."/>
            <person name="Wong G.K."/>
            <person name="Olson M."/>
            <person name="Zhang X."/>
            <person name="Li S."/>
            <person name="Yang H."/>
            <person name="Wang J."/>
            <person name="Wang J."/>
        </authorList>
    </citation>
    <scope>NUCLEOTIDE SEQUENCE [LARGE SCALE GENOMIC DNA]</scope>
</reference>
<reference evidence="3" key="2">
    <citation type="submission" date="2025-08" db="UniProtKB">
        <authorList>
            <consortium name="Ensembl"/>
        </authorList>
    </citation>
    <scope>IDENTIFICATION</scope>
</reference>
<dbReference type="GeneTree" id="ENSGT00940000158294"/>
<dbReference type="Gene3D" id="2.60.40.150">
    <property type="entry name" value="C2 domain"/>
    <property type="match status" value="1"/>
</dbReference>
<proteinExistence type="predicted"/>
<dbReference type="InterPro" id="IPR032348">
    <property type="entry name" value="HECW_N"/>
</dbReference>
<protein>
    <submittedName>
        <fullName evidence="3">HECT, C2 and WW domain containing E3 ubiquitin protein ligase 1</fullName>
    </submittedName>
</protein>
<dbReference type="InterPro" id="IPR035892">
    <property type="entry name" value="C2_domain_sf"/>
</dbReference>
<organism evidence="3 4">
    <name type="scientific">Ailuropoda melanoleuca</name>
    <name type="common">Giant panda</name>
    <dbReference type="NCBI Taxonomy" id="9646"/>
    <lineage>
        <taxon>Eukaryota</taxon>
        <taxon>Metazoa</taxon>
        <taxon>Chordata</taxon>
        <taxon>Craniata</taxon>
        <taxon>Vertebrata</taxon>
        <taxon>Euteleostomi</taxon>
        <taxon>Mammalia</taxon>
        <taxon>Eutheria</taxon>
        <taxon>Laurasiatheria</taxon>
        <taxon>Carnivora</taxon>
        <taxon>Caniformia</taxon>
        <taxon>Ursidae</taxon>
        <taxon>Ailuropoda</taxon>
    </lineage>
</organism>
<dbReference type="Gene3D" id="2.60.40.2840">
    <property type="match status" value="1"/>
</dbReference>